<proteinExistence type="predicted"/>
<evidence type="ECO:0000256" key="7">
    <source>
        <dbReference type="ARBA" id="ARBA00022958"/>
    </source>
</evidence>
<feature type="transmembrane region" description="Helical" evidence="12">
    <location>
        <begin position="160"/>
        <end position="179"/>
    </location>
</feature>
<dbReference type="InterPro" id="IPR000595">
    <property type="entry name" value="cNMP-bd_dom"/>
</dbReference>
<dbReference type="Pfam" id="PF00520">
    <property type="entry name" value="Ion_trans"/>
    <property type="match status" value="1"/>
</dbReference>
<keyword evidence="15" id="KW-1185">Reference proteome</keyword>
<evidence type="ECO:0000259" key="13">
    <source>
        <dbReference type="PROSITE" id="PS50042"/>
    </source>
</evidence>
<dbReference type="Gene3D" id="2.60.120.10">
    <property type="entry name" value="Jelly Rolls"/>
    <property type="match status" value="1"/>
</dbReference>
<dbReference type="OrthoDB" id="432483at2759"/>
<dbReference type="PANTHER" id="PTHR10217">
    <property type="entry name" value="VOLTAGE AND LIGAND GATED POTASSIUM CHANNEL"/>
    <property type="match status" value="1"/>
</dbReference>
<keyword evidence="9" id="KW-0406">Ion transport</keyword>
<dbReference type="AlphaFoldDB" id="A0A0M0JCU7"/>
<dbReference type="InterPro" id="IPR003938">
    <property type="entry name" value="K_chnl_volt-dep_EAG/ELK/ERG"/>
</dbReference>
<evidence type="ECO:0000313" key="15">
    <source>
        <dbReference type="Proteomes" id="UP000037460"/>
    </source>
</evidence>
<evidence type="ECO:0000313" key="14">
    <source>
        <dbReference type="EMBL" id="KOO24404.1"/>
    </source>
</evidence>
<feature type="transmembrane region" description="Helical" evidence="12">
    <location>
        <begin position="238"/>
        <end position="258"/>
    </location>
</feature>
<dbReference type="GO" id="GO:0005886">
    <property type="term" value="C:plasma membrane"/>
    <property type="evidence" value="ECO:0007669"/>
    <property type="project" value="TreeGrafter"/>
</dbReference>
<dbReference type="GO" id="GO:0034702">
    <property type="term" value="C:monoatomic ion channel complex"/>
    <property type="evidence" value="ECO:0007669"/>
    <property type="project" value="UniProtKB-KW"/>
</dbReference>
<evidence type="ECO:0000256" key="2">
    <source>
        <dbReference type="ARBA" id="ARBA00022448"/>
    </source>
</evidence>
<dbReference type="GO" id="GO:0042391">
    <property type="term" value="P:regulation of membrane potential"/>
    <property type="evidence" value="ECO:0007669"/>
    <property type="project" value="TreeGrafter"/>
</dbReference>
<evidence type="ECO:0000256" key="12">
    <source>
        <dbReference type="SAM" id="Phobius"/>
    </source>
</evidence>
<dbReference type="SUPFAM" id="SSF51206">
    <property type="entry name" value="cAMP-binding domain-like"/>
    <property type="match status" value="1"/>
</dbReference>
<keyword evidence="7" id="KW-0630">Potassium</keyword>
<keyword evidence="4 12" id="KW-0812">Transmembrane</keyword>
<dbReference type="EMBL" id="JWZX01003097">
    <property type="protein sequence ID" value="KOO24404.1"/>
    <property type="molecule type" value="Genomic_DNA"/>
</dbReference>
<dbReference type="PRINTS" id="PR01463">
    <property type="entry name" value="EAGCHANLFMLY"/>
</dbReference>
<dbReference type="InterPro" id="IPR018490">
    <property type="entry name" value="cNMP-bd_dom_sf"/>
</dbReference>
<evidence type="ECO:0000256" key="10">
    <source>
        <dbReference type="ARBA" id="ARBA00023136"/>
    </source>
</evidence>
<keyword evidence="6" id="KW-0851">Voltage-gated channel</keyword>
<dbReference type="PROSITE" id="PS50042">
    <property type="entry name" value="CNMP_BINDING_3"/>
    <property type="match status" value="1"/>
</dbReference>
<evidence type="ECO:0000256" key="5">
    <source>
        <dbReference type="ARBA" id="ARBA00022826"/>
    </source>
</evidence>
<comment type="subcellular location">
    <subcellularLocation>
        <location evidence="1">Membrane</location>
        <topology evidence="1">Multi-pass membrane protein</topology>
    </subcellularLocation>
</comment>
<dbReference type="InterPro" id="IPR050818">
    <property type="entry name" value="KCNH_animal-type"/>
</dbReference>
<evidence type="ECO:0000256" key="3">
    <source>
        <dbReference type="ARBA" id="ARBA00022538"/>
    </source>
</evidence>
<evidence type="ECO:0000256" key="1">
    <source>
        <dbReference type="ARBA" id="ARBA00004141"/>
    </source>
</evidence>
<keyword evidence="3" id="KW-0633">Potassium transport</keyword>
<keyword evidence="5" id="KW-0631">Potassium channel</keyword>
<feature type="transmembrane region" description="Helical" evidence="12">
    <location>
        <begin position="209"/>
        <end position="226"/>
    </location>
</feature>
<evidence type="ECO:0000256" key="6">
    <source>
        <dbReference type="ARBA" id="ARBA00022882"/>
    </source>
</evidence>
<keyword evidence="8 12" id="KW-1133">Transmembrane helix</keyword>
<sequence length="395" mass="44647">MPSEPRKESWDMLMLVLILYSMWMVPLRICFDEEATGCWLAFEILISIAFMLDVVITFNTVVYEATTGTWVLSRRQIAQRYLGGWFWIDAPASVPVELIDITIDRLSNSGDTGSLGALRMLRLFRLFRLLRLLKLGDYIEVLESAADMNLKFLKILLMKFQLIAIAHLLGCFWFSMYVLNSADPALTTWAETYDEGRAVKEGTSTSLKYMYSIYWAAITLTTVGYGDVVPVNDSERMYTIGAMLCAALVFGYMASGIGQVVGSMDRTRALADEKTSQIKEYLAWRNLPMKNSTFQMEVFALIRNVSYVKGEVVFKRGEPSRAIMFLSSGEVVVYSPASVSPLARITPDTEITLMHGNADMEVMRFKHEGCLAQIPHKSRARLVHMHGTDCDTRDL</sequence>
<evidence type="ECO:0000256" key="9">
    <source>
        <dbReference type="ARBA" id="ARBA00023065"/>
    </source>
</evidence>
<evidence type="ECO:0000256" key="8">
    <source>
        <dbReference type="ARBA" id="ARBA00022989"/>
    </source>
</evidence>
<feature type="transmembrane region" description="Helical" evidence="12">
    <location>
        <begin position="12"/>
        <end position="31"/>
    </location>
</feature>
<protein>
    <submittedName>
        <fullName evidence="14">Voltage-gated ion channel superfamily</fullName>
    </submittedName>
</protein>
<feature type="domain" description="Cyclic nucleotide-binding" evidence="13">
    <location>
        <begin position="297"/>
        <end position="357"/>
    </location>
</feature>
<reference evidence="15" key="1">
    <citation type="journal article" date="2015" name="PLoS Genet.">
        <title>Genome Sequence and Transcriptome Analyses of Chrysochromulina tobin: Metabolic Tools for Enhanced Algal Fitness in the Prominent Order Prymnesiales (Haptophyceae).</title>
        <authorList>
            <person name="Hovde B.T."/>
            <person name="Deodato C.R."/>
            <person name="Hunsperger H.M."/>
            <person name="Ryken S.A."/>
            <person name="Yost W."/>
            <person name="Jha R.K."/>
            <person name="Patterson J."/>
            <person name="Monnat R.J. Jr."/>
            <person name="Barlow S.B."/>
            <person name="Starkenburg S.R."/>
            <person name="Cattolico R.A."/>
        </authorList>
    </citation>
    <scope>NUCLEOTIDE SEQUENCE</scope>
    <source>
        <strain evidence="15">CCMP291</strain>
    </source>
</reference>
<keyword evidence="11" id="KW-0407">Ion channel</keyword>
<evidence type="ECO:0000256" key="11">
    <source>
        <dbReference type="ARBA" id="ARBA00023303"/>
    </source>
</evidence>
<dbReference type="InterPro" id="IPR014710">
    <property type="entry name" value="RmlC-like_jellyroll"/>
</dbReference>
<dbReference type="Gene3D" id="1.10.287.70">
    <property type="match status" value="1"/>
</dbReference>
<keyword evidence="10 12" id="KW-0472">Membrane</keyword>
<dbReference type="InterPro" id="IPR005821">
    <property type="entry name" value="Ion_trans_dom"/>
</dbReference>
<comment type="caution">
    <text evidence="14">The sequence shown here is derived from an EMBL/GenBank/DDBJ whole genome shotgun (WGS) entry which is preliminary data.</text>
</comment>
<organism evidence="14 15">
    <name type="scientific">Chrysochromulina tobinii</name>
    <dbReference type="NCBI Taxonomy" id="1460289"/>
    <lineage>
        <taxon>Eukaryota</taxon>
        <taxon>Haptista</taxon>
        <taxon>Haptophyta</taxon>
        <taxon>Prymnesiophyceae</taxon>
        <taxon>Prymnesiales</taxon>
        <taxon>Chrysochromulinaceae</taxon>
        <taxon>Chrysochromulina</taxon>
    </lineage>
</organism>
<gene>
    <name evidence="14" type="ORF">Ctob_003804</name>
</gene>
<dbReference type="GO" id="GO:0005249">
    <property type="term" value="F:voltage-gated potassium channel activity"/>
    <property type="evidence" value="ECO:0007669"/>
    <property type="project" value="InterPro"/>
</dbReference>
<dbReference type="Proteomes" id="UP000037460">
    <property type="component" value="Unassembled WGS sequence"/>
</dbReference>
<feature type="transmembrane region" description="Helical" evidence="12">
    <location>
        <begin position="38"/>
        <end position="63"/>
    </location>
</feature>
<accession>A0A0M0JCU7</accession>
<name>A0A0M0JCU7_9EUKA</name>
<dbReference type="SUPFAM" id="SSF81324">
    <property type="entry name" value="Voltage-gated potassium channels"/>
    <property type="match status" value="1"/>
</dbReference>
<dbReference type="PANTHER" id="PTHR10217:SF435">
    <property type="entry name" value="POTASSIUM VOLTAGE-GATED CHANNEL PROTEIN EAG"/>
    <property type="match status" value="1"/>
</dbReference>
<keyword evidence="2" id="KW-0813">Transport</keyword>
<evidence type="ECO:0000256" key="4">
    <source>
        <dbReference type="ARBA" id="ARBA00022692"/>
    </source>
</evidence>